<protein>
    <submittedName>
        <fullName evidence="1">Uncharacterized protein</fullName>
    </submittedName>
</protein>
<keyword evidence="2" id="KW-1185">Reference proteome</keyword>
<evidence type="ECO:0000313" key="2">
    <source>
        <dbReference type="Proteomes" id="UP000831701"/>
    </source>
</evidence>
<sequence>MEKQLEELKQQLEKQCLINQELQRQNKDLEQRLQEKETLLQHLQSQYHDLEFPSQSGNEIDPEVRTSRAAVIASEPIPETLEIKRTRVKKTDIETNLIVKAIQKNDFLSRLDEEQTAMMVDLLVVSNFNLGDDVIKEGSEGDSMYIVAAGELSVTQAGRSLRKLTTGDVFGELAILYNCKRTATVKANTAVRLWCMERQTYRTIITNKSKKKREQLMGFLKTSRTLKDLNDVQLSKIIDSMEEVKYQDKDVIVREGAEAHTFYIILKGEVLVTKNVNGHQKQIRRMGKGEHFGEQALIREVLRTATCTADGPVTCFSIDKDSKVLQEAQAPEKPSSSPSSTLRFKDLVPVFYQEGRYQGDPVTLGVGGFGRVELMTTVKHGTYYAMKKISKKNIVAKRQEEHMLFEKKILKAIQCDFIVKLHAAFKDTRYIYMVMEFCGGGEIWTKLKQAGRFNEPIAVFVTACVVEAYAYLHKKNIMYRDLKPENLMLDLKGYVKLVDFGFAKELVRAEKTYSFVGTPEYMAPEIIKNQGHDFAVDFWSLGILIYELLVGSPPFSSSEPQKIYAKILDGVLNYPPYLSEASKSIISKLCRPRPGQRLGNTKNGIKDVRHHRWFSSMNWHKLRVGQINAPTVRLIRKASQTAGRVCLLSHEKGPCYINFDRFPLDQTKADEELSGWDRDF</sequence>
<comment type="caution">
    <text evidence="1">The sequence shown here is derived from an EMBL/GenBank/DDBJ whole genome shotgun (WGS) entry which is preliminary data.</text>
</comment>
<proteinExistence type="predicted"/>
<accession>A0ACB8W9B4</accession>
<name>A0ACB8W9B4_9TELE</name>
<organism evidence="1 2">
    <name type="scientific">Scortum barcoo</name>
    <name type="common">barcoo grunter</name>
    <dbReference type="NCBI Taxonomy" id="214431"/>
    <lineage>
        <taxon>Eukaryota</taxon>
        <taxon>Metazoa</taxon>
        <taxon>Chordata</taxon>
        <taxon>Craniata</taxon>
        <taxon>Vertebrata</taxon>
        <taxon>Euteleostomi</taxon>
        <taxon>Actinopterygii</taxon>
        <taxon>Neopterygii</taxon>
        <taxon>Teleostei</taxon>
        <taxon>Neoteleostei</taxon>
        <taxon>Acanthomorphata</taxon>
        <taxon>Eupercaria</taxon>
        <taxon>Centrarchiformes</taxon>
        <taxon>Terapontoidei</taxon>
        <taxon>Terapontidae</taxon>
        <taxon>Scortum</taxon>
    </lineage>
</organism>
<dbReference type="Proteomes" id="UP000831701">
    <property type="component" value="Chromosome 13"/>
</dbReference>
<gene>
    <name evidence="1" type="ORF">L3Q82_011111</name>
</gene>
<evidence type="ECO:0000313" key="1">
    <source>
        <dbReference type="EMBL" id="KAI3364311.1"/>
    </source>
</evidence>
<dbReference type="EMBL" id="CM041543">
    <property type="protein sequence ID" value="KAI3364311.1"/>
    <property type="molecule type" value="Genomic_DNA"/>
</dbReference>
<reference evidence="1" key="1">
    <citation type="submission" date="2022-04" db="EMBL/GenBank/DDBJ databases">
        <title>Jade perch genome.</title>
        <authorList>
            <person name="Chao B."/>
        </authorList>
    </citation>
    <scope>NUCLEOTIDE SEQUENCE</scope>
    <source>
        <strain evidence="1">CB-2022</strain>
    </source>
</reference>